<dbReference type="PANTHER" id="PTHR19384:SF128">
    <property type="entry name" value="NADPH OXIDOREDUCTASE A"/>
    <property type="match status" value="1"/>
</dbReference>
<organism evidence="5 6">
    <name type="scientific">Thiopseudomonas alkaliphila</name>
    <dbReference type="NCBI Taxonomy" id="1697053"/>
    <lineage>
        <taxon>Bacteria</taxon>
        <taxon>Pseudomonadati</taxon>
        <taxon>Pseudomonadota</taxon>
        <taxon>Gammaproteobacteria</taxon>
        <taxon>Pseudomonadales</taxon>
        <taxon>Pseudomonadaceae</taxon>
        <taxon>Thiopseudomonas</taxon>
    </lineage>
</organism>
<dbReference type="Proteomes" id="UP000063953">
    <property type="component" value="Chromosome"/>
</dbReference>
<reference evidence="5 6" key="1">
    <citation type="journal article" date="2015" name="Genome Announc.">
        <title>Genome Sequences of Oblitimonas alkaliphila gen. nov. sp. nov. (Proposed), a Novel Bacterium of the Pseudomonadaceae Family.</title>
        <authorList>
            <person name="Lauer A.C."/>
            <person name="Nicholson A.C."/>
            <person name="Humrighouse B.W."/>
            <person name="Emery B."/>
            <person name="Drobish A."/>
            <person name="Juieng P."/>
            <person name="Loparev V."/>
            <person name="McQuiston J.R."/>
        </authorList>
    </citation>
    <scope>NUCLEOTIDE SEQUENCE [LARGE SCALE GENOMIC DNA]</scope>
    <source>
        <strain evidence="5 6">E5571</strain>
    </source>
</reference>
<dbReference type="GO" id="GO:0050660">
    <property type="term" value="F:flavin adenine dinucleotide binding"/>
    <property type="evidence" value="ECO:0007669"/>
    <property type="project" value="TreeGrafter"/>
</dbReference>
<dbReference type="InterPro" id="IPR008254">
    <property type="entry name" value="Flavodoxin/NO_synth"/>
</dbReference>
<evidence type="ECO:0000313" key="5">
    <source>
        <dbReference type="EMBL" id="AKX60388.1"/>
    </source>
</evidence>
<proteinExistence type="predicted"/>
<sequence length="151" mass="16228">MKKVVIVSGTVFGTSEEVAYAAEEMLQAQGIDVEYNNRVTYQQLAASEAEVLLVVTSTTGMGELPGALNVLVHELQDMPPQWAIKQGAIIALGDASYGETFCAGGEQVREMFAELGITELQPMLRLDGSATVTPELDAVPWIEQLISLLQA</sequence>
<keyword evidence="6" id="KW-1185">Reference proteome</keyword>
<comment type="cofactor">
    <cofactor evidence="1">
        <name>FMN</name>
        <dbReference type="ChEBI" id="CHEBI:58210"/>
    </cofactor>
</comment>
<dbReference type="PATRIC" id="fig|1698445.3.peg.2217"/>
<dbReference type="SUPFAM" id="SSF52218">
    <property type="entry name" value="Flavoproteins"/>
    <property type="match status" value="1"/>
</dbReference>
<dbReference type="PROSITE" id="PS50902">
    <property type="entry name" value="FLAVODOXIN_LIKE"/>
    <property type="match status" value="1"/>
</dbReference>
<dbReference type="GO" id="GO:0016655">
    <property type="term" value="F:oxidoreductase activity, acting on NAD(P)H, quinone or similar compound as acceptor"/>
    <property type="evidence" value="ECO:0007669"/>
    <property type="project" value="UniProtKB-ARBA"/>
</dbReference>
<dbReference type="EMBL" id="CP012365">
    <property type="protein sequence ID" value="AKX60388.1"/>
    <property type="molecule type" value="Genomic_DNA"/>
</dbReference>
<evidence type="ECO:0000313" key="6">
    <source>
        <dbReference type="Proteomes" id="UP000063953"/>
    </source>
</evidence>
<dbReference type="GO" id="GO:0005829">
    <property type="term" value="C:cytosol"/>
    <property type="evidence" value="ECO:0007669"/>
    <property type="project" value="TreeGrafter"/>
</dbReference>
<evidence type="ECO:0000259" key="4">
    <source>
        <dbReference type="PROSITE" id="PS50902"/>
    </source>
</evidence>
<dbReference type="PANTHER" id="PTHR19384">
    <property type="entry name" value="NITRIC OXIDE SYNTHASE-RELATED"/>
    <property type="match status" value="1"/>
</dbReference>
<dbReference type="STRING" id="1697053.AKN87_01275"/>
<feature type="domain" description="Flavodoxin-like" evidence="4">
    <location>
        <begin position="4"/>
        <end position="146"/>
    </location>
</feature>
<dbReference type="Gene3D" id="3.40.50.360">
    <property type="match status" value="1"/>
</dbReference>
<protein>
    <submittedName>
        <fullName evidence="5">Flavodoxin</fullName>
    </submittedName>
</protein>
<evidence type="ECO:0000256" key="2">
    <source>
        <dbReference type="ARBA" id="ARBA00022630"/>
    </source>
</evidence>
<evidence type="ECO:0000256" key="1">
    <source>
        <dbReference type="ARBA" id="ARBA00001917"/>
    </source>
</evidence>
<dbReference type="GO" id="GO:0010181">
    <property type="term" value="F:FMN binding"/>
    <property type="evidence" value="ECO:0007669"/>
    <property type="project" value="InterPro"/>
</dbReference>
<dbReference type="InterPro" id="IPR029039">
    <property type="entry name" value="Flavoprotein-like_sf"/>
</dbReference>
<keyword evidence="2" id="KW-0285">Flavoprotein</keyword>
<accession>A0A0K1XGT3</accession>
<name>A0A0K1XGT3_9GAMM</name>
<dbReference type="RefSeq" id="WP_053101688.1">
    <property type="nucleotide sequence ID" value="NZ_CP012363.1"/>
</dbReference>
<evidence type="ECO:0000256" key="3">
    <source>
        <dbReference type="ARBA" id="ARBA00022643"/>
    </source>
</evidence>
<gene>
    <name evidence="5" type="ORF">AKN88_10930</name>
</gene>
<dbReference type="Pfam" id="PF00258">
    <property type="entry name" value="Flavodoxin_1"/>
    <property type="match status" value="1"/>
</dbReference>
<keyword evidence="3" id="KW-0288">FMN</keyword>
<dbReference type="AlphaFoldDB" id="A0A0K1XGT3"/>